<evidence type="ECO:0000313" key="1">
    <source>
        <dbReference type="EMBL" id="KKS43285.1"/>
    </source>
</evidence>
<name>A0A0G0Z3I1_9BACT</name>
<reference evidence="1 2" key="1">
    <citation type="journal article" date="2015" name="Nature">
        <title>rRNA introns, odd ribosomes, and small enigmatic genomes across a large radiation of phyla.</title>
        <authorList>
            <person name="Brown C.T."/>
            <person name="Hug L.A."/>
            <person name="Thomas B.C."/>
            <person name="Sharon I."/>
            <person name="Castelle C.J."/>
            <person name="Singh A."/>
            <person name="Wilkins M.J."/>
            <person name="Williams K.H."/>
            <person name="Banfield J.F."/>
        </authorList>
    </citation>
    <scope>NUCLEOTIDE SEQUENCE [LARGE SCALE GENOMIC DNA]</scope>
</reference>
<sequence>MAAPITHIVLAEKVFNKYFPDRDKKQFYVGTSFPDIRYFGGIDREKTHFSGLTLKEFVNDDSFIAGVKFHSLVDILREKYMRERGLYSLFPESEFLTQAAKVFEDRILYRKIDNWKKVVTFFNDIQEGELKYDLNRVDIEKWHSLLRNYLRQPPNTDAVIEKYISDMGRPKEMADKMISVLQNIKQVDVATKIINDFYDNFESLVDEKPVIGLSVV</sequence>
<proteinExistence type="predicted"/>
<accession>A0A0G0Z3I1</accession>
<protein>
    <submittedName>
        <fullName evidence="1">Uncharacterized protein</fullName>
    </submittedName>
</protein>
<dbReference type="EMBL" id="LCDA01000001">
    <property type="protein sequence ID" value="KKS43285.1"/>
    <property type="molecule type" value="Genomic_DNA"/>
</dbReference>
<evidence type="ECO:0000313" key="2">
    <source>
        <dbReference type="Proteomes" id="UP000033854"/>
    </source>
</evidence>
<dbReference type="AlphaFoldDB" id="A0A0G0Z3I1"/>
<organism evidence="1 2">
    <name type="scientific">Candidatus Collierbacteria bacterium GW2011_GWA2_42_17</name>
    <dbReference type="NCBI Taxonomy" id="1618378"/>
    <lineage>
        <taxon>Bacteria</taxon>
        <taxon>Candidatus Collieribacteriota</taxon>
    </lineage>
</organism>
<dbReference type="Proteomes" id="UP000033854">
    <property type="component" value="Unassembled WGS sequence"/>
</dbReference>
<gene>
    <name evidence="1" type="ORF">UV06_C0001G0019</name>
</gene>
<comment type="caution">
    <text evidence="1">The sequence shown here is derived from an EMBL/GenBank/DDBJ whole genome shotgun (WGS) entry which is preliminary data.</text>
</comment>